<protein>
    <submittedName>
        <fullName evidence="1">Uncharacterized protein</fullName>
    </submittedName>
</protein>
<dbReference type="Pfam" id="PF00685">
    <property type="entry name" value="Sulfotransfer_1"/>
    <property type="match status" value="1"/>
</dbReference>
<dbReference type="OrthoDB" id="5912733at2759"/>
<dbReference type="EMBL" id="CAIIXF020000006">
    <property type="protein sequence ID" value="CAH1785752.1"/>
    <property type="molecule type" value="Genomic_DNA"/>
</dbReference>
<dbReference type="AlphaFoldDB" id="A0A8J1XW98"/>
<gene>
    <name evidence="1" type="ORF">OFUS_LOCUS11769</name>
</gene>
<proteinExistence type="predicted"/>
<keyword evidence="2" id="KW-1185">Reference proteome</keyword>
<dbReference type="InterPro" id="IPR027417">
    <property type="entry name" value="P-loop_NTPase"/>
</dbReference>
<reference evidence="1" key="1">
    <citation type="submission" date="2022-03" db="EMBL/GenBank/DDBJ databases">
        <authorList>
            <person name="Martin C."/>
        </authorList>
    </citation>
    <scope>NUCLEOTIDE SEQUENCE</scope>
</reference>
<name>A0A8J1XW98_OWEFU</name>
<dbReference type="GO" id="GO:0008146">
    <property type="term" value="F:sulfotransferase activity"/>
    <property type="evidence" value="ECO:0007669"/>
    <property type="project" value="InterPro"/>
</dbReference>
<organism evidence="1 2">
    <name type="scientific">Owenia fusiformis</name>
    <name type="common">Polychaete worm</name>
    <dbReference type="NCBI Taxonomy" id="6347"/>
    <lineage>
        <taxon>Eukaryota</taxon>
        <taxon>Metazoa</taxon>
        <taxon>Spiralia</taxon>
        <taxon>Lophotrochozoa</taxon>
        <taxon>Annelida</taxon>
        <taxon>Polychaeta</taxon>
        <taxon>Sedentaria</taxon>
        <taxon>Canalipalpata</taxon>
        <taxon>Sabellida</taxon>
        <taxon>Oweniida</taxon>
        <taxon>Oweniidae</taxon>
        <taxon>Owenia</taxon>
    </lineage>
</organism>
<dbReference type="PANTHER" id="PTHR33844">
    <property type="entry name" value="SULFOTRANSFER_1 DOMAIN-CONTAINING PROTEIN"/>
    <property type="match status" value="1"/>
</dbReference>
<comment type="caution">
    <text evidence="1">The sequence shown here is derived from an EMBL/GenBank/DDBJ whole genome shotgun (WGS) entry which is preliminary data.</text>
</comment>
<accession>A0A8J1XW98</accession>
<dbReference type="SUPFAM" id="SSF52540">
    <property type="entry name" value="P-loop containing nucleoside triphosphate hydrolases"/>
    <property type="match status" value="1"/>
</dbReference>
<dbReference type="Gene3D" id="3.40.50.300">
    <property type="entry name" value="P-loop containing nucleotide triphosphate hydrolases"/>
    <property type="match status" value="1"/>
</dbReference>
<sequence length="431" mass="49330">MGLATFIVYIIIRFVFVKLQRLYWRLTGLSSTIDDINDGKNYKKSAQVAKIIWRGKFTDFMVTQEADFLCTHEKFDDPRCVLDDNITLYGITDNNEALFVETPLDINVYSSDVNPFFYISQFQHAVRLIKMPFDSFTKLADETGDPKMKVILISSTGRCGSTLLSQVFEATPGLITIAEPDSMTKLSGRRHVMEKGDWSQMVKNVIRLQCKPRSEDVTSYCIKTRSISIRDVDHVAEAFPDIYQLYLYRDNLKTIKSMYNAFAFLTFFKIFFAFQTNIILRNCAPKKMTTMIIDIFLPAKENFKWAKEKHFAQNMSAFSVMSLNWAGMMSEYLDLNKNGVKIAAIRYEDLLSDPPKAVKAIFNYCDISEDFITKGVEAMEKDSQRGSGFQKDKVTRQEITDEMMKEPNEILTRVGLPKLGEPCIVPGLITG</sequence>
<dbReference type="InterPro" id="IPR000863">
    <property type="entry name" value="Sulfotransferase_dom"/>
</dbReference>
<dbReference type="PANTHER" id="PTHR33844:SF1">
    <property type="entry name" value="SULFOTRANSFERASE DOMAIN-CONTAINING PROTEIN"/>
    <property type="match status" value="1"/>
</dbReference>
<evidence type="ECO:0000313" key="1">
    <source>
        <dbReference type="EMBL" id="CAH1785752.1"/>
    </source>
</evidence>
<evidence type="ECO:0000313" key="2">
    <source>
        <dbReference type="Proteomes" id="UP000749559"/>
    </source>
</evidence>
<dbReference type="Proteomes" id="UP000749559">
    <property type="component" value="Unassembled WGS sequence"/>
</dbReference>